<keyword evidence="2 6" id="KW-0378">Hydrolase</keyword>
<dbReference type="Pfam" id="PF07244">
    <property type="entry name" value="POTRA"/>
    <property type="match status" value="1"/>
</dbReference>
<keyword evidence="4 6" id="KW-0443">Lipid metabolism</keyword>
<feature type="region of interest" description="Disordered" evidence="7">
    <location>
        <begin position="1"/>
        <end position="36"/>
    </location>
</feature>
<dbReference type="InterPro" id="IPR002641">
    <property type="entry name" value="PNPLA_dom"/>
</dbReference>
<dbReference type="PANTHER" id="PTHR14226">
    <property type="entry name" value="NEUROPATHY TARGET ESTERASE/SWISS CHEESE D.MELANOGASTER"/>
    <property type="match status" value="1"/>
</dbReference>
<dbReference type="InterPro" id="IPR000184">
    <property type="entry name" value="Bac_surfAg_D15"/>
</dbReference>
<keyword evidence="5" id="KW-0472">Membrane</keyword>
<name>A0ABP8L1B7_9BURK</name>
<comment type="subcellular location">
    <subcellularLocation>
        <location evidence="1">Membrane</location>
    </subcellularLocation>
</comment>
<dbReference type="Gene3D" id="3.40.1090.10">
    <property type="entry name" value="Cytosolic phospholipase A2 catalytic domain"/>
    <property type="match status" value="2"/>
</dbReference>
<evidence type="ECO:0000256" key="3">
    <source>
        <dbReference type="ARBA" id="ARBA00022963"/>
    </source>
</evidence>
<dbReference type="Proteomes" id="UP001501788">
    <property type="component" value="Unassembled WGS sequence"/>
</dbReference>
<evidence type="ECO:0000256" key="1">
    <source>
        <dbReference type="ARBA" id="ARBA00004370"/>
    </source>
</evidence>
<feature type="domain" description="PNPLA" evidence="8">
    <location>
        <begin position="46"/>
        <end position="238"/>
    </location>
</feature>
<dbReference type="Pfam" id="PF01734">
    <property type="entry name" value="Patatin"/>
    <property type="match status" value="1"/>
</dbReference>
<dbReference type="Gene3D" id="2.40.160.50">
    <property type="entry name" value="membrane protein fhac: a member of the omp85/tpsb transporter family"/>
    <property type="match status" value="1"/>
</dbReference>
<feature type="short sequence motif" description="GXGXXG" evidence="6">
    <location>
        <begin position="50"/>
        <end position="55"/>
    </location>
</feature>
<reference evidence="10" key="1">
    <citation type="journal article" date="2019" name="Int. J. Syst. Evol. Microbiol.">
        <title>The Global Catalogue of Microorganisms (GCM) 10K type strain sequencing project: providing services to taxonomists for standard genome sequencing and annotation.</title>
        <authorList>
            <consortium name="The Broad Institute Genomics Platform"/>
            <consortium name="The Broad Institute Genome Sequencing Center for Infectious Disease"/>
            <person name="Wu L."/>
            <person name="Ma J."/>
        </authorList>
    </citation>
    <scope>NUCLEOTIDE SEQUENCE [LARGE SCALE GENOMIC DNA]</scope>
    <source>
        <strain evidence="10">JCM 31890</strain>
    </source>
</reference>
<dbReference type="PANTHER" id="PTHR14226:SF29">
    <property type="entry name" value="NEUROPATHY TARGET ESTERASE SWS"/>
    <property type="match status" value="1"/>
</dbReference>
<keyword evidence="10" id="KW-1185">Reference proteome</keyword>
<dbReference type="EMBL" id="BAABEX010000007">
    <property type="protein sequence ID" value="GAA4420225.1"/>
    <property type="molecule type" value="Genomic_DNA"/>
</dbReference>
<accession>A0ABP8L1B7</accession>
<evidence type="ECO:0000313" key="10">
    <source>
        <dbReference type="Proteomes" id="UP001501788"/>
    </source>
</evidence>
<feature type="short sequence motif" description="DGA/G" evidence="6">
    <location>
        <begin position="225"/>
        <end position="227"/>
    </location>
</feature>
<dbReference type="InterPro" id="IPR016035">
    <property type="entry name" value="Acyl_Trfase/lysoPLipase"/>
</dbReference>
<comment type="caution">
    <text evidence="9">The sequence shown here is derived from an EMBL/GenBank/DDBJ whole genome shotgun (WGS) entry which is preliminary data.</text>
</comment>
<dbReference type="InterPro" id="IPR050301">
    <property type="entry name" value="NTE"/>
</dbReference>
<evidence type="ECO:0000256" key="2">
    <source>
        <dbReference type="ARBA" id="ARBA00022801"/>
    </source>
</evidence>
<evidence type="ECO:0000256" key="5">
    <source>
        <dbReference type="ARBA" id="ARBA00023136"/>
    </source>
</evidence>
<evidence type="ECO:0000313" key="9">
    <source>
        <dbReference type="EMBL" id="GAA4420225.1"/>
    </source>
</evidence>
<keyword evidence="3 6" id="KW-0442">Lipid degradation</keyword>
<evidence type="ECO:0000256" key="7">
    <source>
        <dbReference type="SAM" id="MobiDB-lite"/>
    </source>
</evidence>
<evidence type="ECO:0000259" key="8">
    <source>
        <dbReference type="PROSITE" id="PS51635"/>
    </source>
</evidence>
<feature type="active site" description="Proton acceptor" evidence="6">
    <location>
        <position position="225"/>
    </location>
</feature>
<dbReference type="SUPFAM" id="SSF52151">
    <property type="entry name" value="FabD/lysophospholipase-like"/>
    <property type="match status" value="1"/>
</dbReference>
<gene>
    <name evidence="9" type="primary">plpD</name>
    <name evidence="9" type="ORF">GCM10023090_07470</name>
</gene>
<organism evidence="9 10">
    <name type="scientific">Acidovorax lacteus</name>
    <dbReference type="NCBI Taxonomy" id="1924988"/>
    <lineage>
        <taxon>Bacteria</taxon>
        <taxon>Pseudomonadati</taxon>
        <taxon>Pseudomonadota</taxon>
        <taxon>Betaproteobacteria</taxon>
        <taxon>Burkholderiales</taxon>
        <taxon>Comamonadaceae</taxon>
        <taxon>Acidovorax</taxon>
    </lineage>
</organism>
<dbReference type="Gene3D" id="3.10.20.310">
    <property type="entry name" value="membrane protein fhac"/>
    <property type="match status" value="1"/>
</dbReference>
<dbReference type="Pfam" id="PF01103">
    <property type="entry name" value="Omp85"/>
    <property type="match status" value="1"/>
</dbReference>
<proteinExistence type="predicted"/>
<dbReference type="InterPro" id="IPR010827">
    <property type="entry name" value="BamA/TamA_POTRA"/>
</dbReference>
<dbReference type="CDD" id="cd07205">
    <property type="entry name" value="Pat_PNPLA6_PNPLA7_NTE1_like"/>
    <property type="match status" value="1"/>
</dbReference>
<sequence>MLSAGVWAQPAATAEAPVRLTSPTAQGGPHGVAPEYPVRKRPRVGLALSGGGARGAAHVGVLKVLESLRVPVDCVAGTSMGAVVGGAYAAGNSPEQMERLIAETDWSEVFVDRPPRDEISMRRKIDEYKPLFSPELGISNGRIQLPRGVVAGVTIEGFLRRLAAPASRQSQFSDLLVPYRAVAADITTGEAVVLSQGSLVQAMRASMAVPGAVAPVEIGDRLLVDGGIANNLPIDLVREMCADVVIAVNISTPPLRRDEITSALSIVGQLVNLLGKETVDRQIASLRTPDVLITPDLGTLSAASFERQPEAVAAGEAAALALADRLRGLALDEAAYQRFLDARAQTQRDVAAVDAIRFEGLLRTNEQVLSSLVQTRPGEPLSLRRLNADLRRVFGRGDFDAVDYRIDEADGLRTLAIPVKEKETGPDYLRLGLGLSSDFHGNAFFNVLMSHRRTWLNRYGGEWLTEAQLGRTNYLQTEWYQPVEPAGRFFVAPYAQWGRSLLDVFAADQRVASFELSQRRLGVDVGGVLGTWGEWRVGPSLRWARASLSTGFSSTRTGREDLRAWRAQLVSDTYDSAWFPRKGHRVALSATAGAATSTQPAYRRLEGYGSAAFSVSEHTLGVTLHAGSGLHTQLPVTEGFSLGGPLRLSAFQSSQFTGERMGFAMLRYYQRLQRLPSLLGSGVFVGGSLEAGRVDRSFLGGGSSGLQRSASLFVAAETFMGPAYLGLGLGPRGHRTLYLLIGVSGS</sequence>
<dbReference type="PROSITE" id="PS51635">
    <property type="entry name" value="PNPLA"/>
    <property type="match status" value="1"/>
</dbReference>
<feature type="active site" description="Nucleophile" evidence="6">
    <location>
        <position position="79"/>
    </location>
</feature>
<evidence type="ECO:0000256" key="4">
    <source>
        <dbReference type="ARBA" id="ARBA00023098"/>
    </source>
</evidence>
<feature type="short sequence motif" description="GXSXG" evidence="6">
    <location>
        <begin position="77"/>
        <end position="81"/>
    </location>
</feature>
<protein>
    <submittedName>
        <fullName evidence="9">Patatin-like phospholipase PlpD</fullName>
    </submittedName>
</protein>
<evidence type="ECO:0000256" key="6">
    <source>
        <dbReference type="PROSITE-ProRule" id="PRU01161"/>
    </source>
</evidence>